<dbReference type="SUPFAM" id="SSF51735">
    <property type="entry name" value="NAD(P)-binding Rossmann-fold domains"/>
    <property type="match status" value="1"/>
</dbReference>
<dbReference type="InterPro" id="IPR006115">
    <property type="entry name" value="6PGDH_NADP-bd"/>
</dbReference>
<dbReference type="PIRSF" id="PIRSF000103">
    <property type="entry name" value="HIBADH"/>
    <property type="match status" value="1"/>
</dbReference>
<dbReference type="InterPro" id="IPR002204">
    <property type="entry name" value="3-OH-isobutyrate_DH-rel_CS"/>
</dbReference>
<dbReference type="InterPro" id="IPR008927">
    <property type="entry name" value="6-PGluconate_DH-like_C_sf"/>
</dbReference>
<evidence type="ECO:0000256" key="3">
    <source>
        <dbReference type="ARBA" id="ARBA00023002"/>
    </source>
</evidence>
<dbReference type="OrthoDB" id="9786703at2"/>
<accession>A0A1S8CU93</accession>
<dbReference type="PROSITE" id="PS00895">
    <property type="entry name" value="3_HYDROXYISOBUT_DH"/>
    <property type="match status" value="1"/>
</dbReference>
<gene>
    <name evidence="9" type="ORF">BKE30_07155</name>
</gene>
<evidence type="ECO:0000256" key="4">
    <source>
        <dbReference type="ARBA" id="ARBA00023027"/>
    </source>
</evidence>
<dbReference type="InterPro" id="IPR029154">
    <property type="entry name" value="HIBADH-like_NADP-bd"/>
</dbReference>
<protein>
    <recommendedName>
        <fullName evidence="6">3-hydroxyisobutyrate dehydrogenase</fullName>
        <shortName evidence="6">HIBADH</shortName>
        <ecNumber evidence="6">1.1.1.31</ecNumber>
    </recommendedName>
</protein>
<sequence length="303" mass="30924">MTQIAFIGLGNMGGPMAQNLLKAGHRLTVFDLSPAAIETLADAGASVATSAIDAVSHADIVISMLPASRHVEGLYLGQNSSGETGLLPHIRPGTLIIDCSTIAAQTAITVSKAAAALGLNMLDAPVSGGTAGAIAGTLTFIVGGDNTALERARPVLSVMGKNIFHAGTHGAGQTAKICNNMLLGIQMIGTAEALALGVANGLDPQVLSEIMVKSSGRNWSLELYNPYPGVMDNVPASRGYSGGFGVDLMLKDLGLATETALNAQACIPLGEMARNLYALHSKAGAGSLDFSSILQLLQSSTKD</sequence>
<dbReference type="InterPro" id="IPR013328">
    <property type="entry name" value="6PGD_dom2"/>
</dbReference>
<evidence type="ECO:0000256" key="2">
    <source>
        <dbReference type="ARBA" id="ARBA00022456"/>
    </source>
</evidence>
<dbReference type="UniPathway" id="UPA00362"/>
<dbReference type="GO" id="GO:0008442">
    <property type="term" value="F:3-hydroxyisobutyrate dehydrogenase activity"/>
    <property type="evidence" value="ECO:0007669"/>
    <property type="project" value="UniProtKB-EC"/>
</dbReference>
<evidence type="ECO:0000256" key="1">
    <source>
        <dbReference type="ARBA" id="ARBA00009080"/>
    </source>
</evidence>
<comment type="similarity">
    <text evidence="1 6">Belongs to the HIBADH-related family.</text>
</comment>
<comment type="caution">
    <text evidence="9">The sequence shown here is derived from an EMBL/GenBank/DDBJ whole genome shotgun (WGS) entry which is preliminary data.</text>
</comment>
<keyword evidence="2 6" id="KW-0101">Branched-chain amino acid catabolism</keyword>
<organism evidence="9 10">
    <name type="scientific">Alkanindiges hydrocarboniclasticus</name>
    <dbReference type="NCBI Taxonomy" id="1907941"/>
    <lineage>
        <taxon>Bacteria</taxon>
        <taxon>Pseudomonadati</taxon>
        <taxon>Pseudomonadota</taxon>
        <taxon>Gammaproteobacteria</taxon>
        <taxon>Moraxellales</taxon>
        <taxon>Moraxellaceae</taxon>
        <taxon>Alkanindiges</taxon>
    </lineage>
</organism>
<reference evidence="9 10" key="1">
    <citation type="submission" date="2016-10" db="EMBL/GenBank/DDBJ databases">
        <title>Draft Genome sequence of Alkanindiges sp. strain H1.</title>
        <authorList>
            <person name="Subhash Y."/>
            <person name="Lee S."/>
        </authorList>
    </citation>
    <scope>NUCLEOTIDE SEQUENCE [LARGE SCALE GENOMIC DNA]</scope>
    <source>
        <strain evidence="9 10">H1</strain>
    </source>
</reference>
<proteinExistence type="inferred from homology"/>
<evidence type="ECO:0000259" key="7">
    <source>
        <dbReference type="Pfam" id="PF03446"/>
    </source>
</evidence>
<dbReference type="FunFam" id="1.10.1040.10:FF:000006">
    <property type="entry name" value="3-hydroxyisobutyrate dehydrogenase"/>
    <property type="match status" value="1"/>
</dbReference>
<keyword evidence="3 6" id="KW-0560">Oxidoreductase</keyword>
<comment type="pathway">
    <text evidence="6">Amino-acid degradation; L-valine degradation.</text>
</comment>
<comment type="catalytic activity">
    <reaction evidence="6">
        <text>3-hydroxy-2-methylpropanoate + NAD(+) = 2-methyl-3-oxopropanoate + NADH + H(+)</text>
        <dbReference type="Rhea" id="RHEA:17681"/>
        <dbReference type="ChEBI" id="CHEBI:11805"/>
        <dbReference type="ChEBI" id="CHEBI:15378"/>
        <dbReference type="ChEBI" id="CHEBI:57540"/>
        <dbReference type="ChEBI" id="CHEBI:57700"/>
        <dbReference type="ChEBI" id="CHEBI:57945"/>
        <dbReference type="EC" id="1.1.1.31"/>
    </reaction>
</comment>
<dbReference type="NCBIfam" id="TIGR01692">
    <property type="entry name" value="HIBADH"/>
    <property type="match status" value="1"/>
</dbReference>
<dbReference type="Pfam" id="PF03446">
    <property type="entry name" value="NAD_binding_2"/>
    <property type="match status" value="1"/>
</dbReference>
<dbReference type="Gene3D" id="1.10.1040.10">
    <property type="entry name" value="N-(1-d-carboxylethyl)-l-norvaline Dehydrogenase, domain 2"/>
    <property type="match status" value="1"/>
</dbReference>
<feature type="domain" description="6-phosphogluconate dehydrogenase NADP-binding" evidence="7">
    <location>
        <begin position="3"/>
        <end position="167"/>
    </location>
</feature>
<dbReference type="InterPro" id="IPR015815">
    <property type="entry name" value="HIBADH-related"/>
</dbReference>
<dbReference type="AlphaFoldDB" id="A0A1S8CU93"/>
<dbReference type="SUPFAM" id="SSF48179">
    <property type="entry name" value="6-phosphogluconate dehydrogenase C-terminal domain-like"/>
    <property type="match status" value="1"/>
</dbReference>
<name>A0A1S8CU93_9GAMM</name>
<dbReference type="PANTHER" id="PTHR22981">
    <property type="entry name" value="3-HYDROXYISOBUTYRATE DEHYDROGENASE-RELATED"/>
    <property type="match status" value="1"/>
</dbReference>
<dbReference type="STRING" id="1907941.BKE30_07155"/>
<dbReference type="RefSeq" id="WP_076877934.1">
    <property type="nucleotide sequence ID" value="NZ_MLCN01000017.1"/>
</dbReference>
<dbReference type="EC" id="1.1.1.31" evidence="6"/>
<keyword evidence="10" id="KW-1185">Reference proteome</keyword>
<dbReference type="PANTHER" id="PTHR22981:SF7">
    <property type="entry name" value="3-HYDROXYISOBUTYRATE DEHYDROGENASE, MITOCHONDRIAL"/>
    <property type="match status" value="1"/>
</dbReference>
<dbReference type="InterPro" id="IPR011548">
    <property type="entry name" value="HIBADH"/>
</dbReference>
<dbReference type="InterPro" id="IPR036291">
    <property type="entry name" value="NAD(P)-bd_dom_sf"/>
</dbReference>
<evidence type="ECO:0000256" key="6">
    <source>
        <dbReference type="RuleBase" id="RU910714"/>
    </source>
</evidence>
<dbReference type="EMBL" id="MLCN01000017">
    <property type="protein sequence ID" value="ONG40522.1"/>
    <property type="molecule type" value="Genomic_DNA"/>
</dbReference>
<feature type="active site" evidence="5">
    <location>
        <position position="176"/>
    </location>
</feature>
<dbReference type="GO" id="GO:0050661">
    <property type="term" value="F:NADP binding"/>
    <property type="evidence" value="ECO:0007669"/>
    <property type="project" value="InterPro"/>
</dbReference>
<evidence type="ECO:0000313" key="9">
    <source>
        <dbReference type="EMBL" id="ONG40522.1"/>
    </source>
</evidence>
<evidence type="ECO:0000256" key="5">
    <source>
        <dbReference type="PIRSR" id="PIRSR000103-1"/>
    </source>
</evidence>
<dbReference type="GO" id="GO:0051287">
    <property type="term" value="F:NAD binding"/>
    <property type="evidence" value="ECO:0007669"/>
    <property type="project" value="InterPro"/>
</dbReference>
<keyword evidence="4 6" id="KW-0520">NAD</keyword>
<evidence type="ECO:0000259" key="8">
    <source>
        <dbReference type="Pfam" id="PF14833"/>
    </source>
</evidence>
<dbReference type="Pfam" id="PF14833">
    <property type="entry name" value="NAD_binding_11"/>
    <property type="match status" value="1"/>
</dbReference>
<dbReference type="Gene3D" id="3.40.50.720">
    <property type="entry name" value="NAD(P)-binding Rossmann-like Domain"/>
    <property type="match status" value="1"/>
</dbReference>
<dbReference type="Proteomes" id="UP000192132">
    <property type="component" value="Unassembled WGS sequence"/>
</dbReference>
<feature type="domain" description="3-hydroxyisobutyrate dehydrogenase-like NAD-binding" evidence="8">
    <location>
        <begin position="170"/>
        <end position="297"/>
    </location>
</feature>
<dbReference type="GO" id="GO:0006574">
    <property type="term" value="P:L-valine catabolic process"/>
    <property type="evidence" value="ECO:0007669"/>
    <property type="project" value="UniProtKB-UniPathway"/>
</dbReference>
<evidence type="ECO:0000313" key="10">
    <source>
        <dbReference type="Proteomes" id="UP000192132"/>
    </source>
</evidence>